<name>A0A835Y460_9CHLO</name>
<gene>
    <name evidence="2" type="ORF">HYH03_010860</name>
</gene>
<reference evidence="2" key="1">
    <citation type="journal article" date="2020" name="bioRxiv">
        <title>Comparative genomics of Chlamydomonas.</title>
        <authorList>
            <person name="Craig R.J."/>
            <person name="Hasan A.R."/>
            <person name="Ness R.W."/>
            <person name="Keightley P.D."/>
        </authorList>
    </citation>
    <scope>NUCLEOTIDE SEQUENCE</scope>
    <source>
        <strain evidence="2">CCAP 11/70</strain>
    </source>
</reference>
<evidence type="ECO:0000313" key="2">
    <source>
        <dbReference type="EMBL" id="KAG2490699.1"/>
    </source>
</evidence>
<sequence>MRQRRPRLGRGEAAAPADGAAGPADAAAASHTGHLTRQHPGPSSPGPGGAPDAISSSASAVSHGVGEEFVDLGEGVVASRCFPATPSGSGPCAPPSLQTRRDLDAVMGLTRKLRTAPTWRELRRLLAAAPPGLVDAGHLATAAKRLRVVTPPPPPPPPGSRGGRERSAFRAFVGGLLELSGPLLPDMEPSPLVAVLYGASAVHHAPPAAWMTVWLQAAAAHLAADAWGPRELCNAATALGRLSYDPGEAWLGPLCETATRHMQPAPTPAPTPAPPHRNPKAAGPLVGVPERGAGCLTPQGLSQLAWGLGRLGFCPPQPFWDAFFRESGRQLPGFTAQGLANTLWALAVLRPEPPGPWVTAAGAAFRRLLPSASSFELSLGAWALVRLGFQPAGDWLAGFLAAAHRALPAAEPEHAARVLWVLAVQGVTPPDDWIARWLSSAYVRLLEADCTALATMAWSLARLGIRPGPRWTELLLASAWEAPLRAFAPHDLALLLWGLAHGRAIPEPAWMDEFWLVSYRRLRSFAPRHLALLLWSCVTLGQAPTAQWLAGYEAVTAAAMRSRSLSAEGISLVIYSYGMLEISPSADWLAELYDASLEAGLEAEAGASAVAAAAAAFDGWTSLGLERLIWGVAKAAPPPDALPSRAWVAAFLDRFAVQVYDDGTYGNLANAMFALALLGVRPGGAWLGLVMARVDELSDDFGQATLVKLAWALPRLAGHGPRSAGAGAGTGTGASVAGRGAGSRAAGGVRAGPAGGAKAVAAGASQGGAGEAEGEAEGEARGLDFSAFDPVAPEQLAAWQRLLQARMRVIMGLRPAGARGRVRGPRVAARRGGLTGEARGRGS</sequence>
<dbReference type="EMBL" id="JAEHOE010000059">
    <property type="protein sequence ID" value="KAG2490699.1"/>
    <property type="molecule type" value="Genomic_DNA"/>
</dbReference>
<feature type="compositionally biased region" description="Pro residues" evidence="1">
    <location>
        <begin position="265"/>
        <end position="276"/>
    </location>
</feature>
<dbReference type="PANTHER" id="PTHR21228:SF40">
    <property type="entry name" value="LD45607P"/>
    <property type="match status" value="1"/>
</dbReference>
<dbReference type="GO" id="GO:0009507">
    <property type="term" value="C:chloroplast"/>
    <property type="evidence" value="ECO:0007669"/>
    <property type="project" value="GOC"/>
</dbReference>
<feature type="region of interest" description="Disordered" evidence="1">
    <location>
        <begin position="261"/>
        <end position="282"/>
    </location>
</feature>
<feature type="compositionally biased region" description="Low complexity" evidence="1">
    <location>
        <begin position="733"/>
        <end position="748"/>
    </location>
</feature>
<dbReference type="OrthoDB" id="420182at2759"/>
<dbReference type="GO" id="GO:1901259">
    <property type="term" value="P:chloroplast rRNA processing"/>
    <property type="evidence" value="ECO:0007669"/>
    <property type="project" value="TreeGrafter"/>
</dbReference>
<keyword evidence="3" id="KW-1185">Reference proteome</keyword>
<dbReference type="Proteomes" id="UP000612055">
    <property type="component" value="Unassembled WGS sequence"/>
</dbReference>
<dbReference type="AlphaFoldDB" id="A0A835Y460"/>
<dbReference type="InterPro" id="IPR050870">
    <property type="entry name" value="FAST_kinase"/>
</dbReference>
<comment type="caution">
    <text evidence="2">The sequence shown here is derived from an EMBL/GenBank/DDBJ whole genome shotgun (WGS) entry which is preliminary data.</text>
</comment>
<dbReference type="GO" id="GO:0035770">
    <property type="term" value="C:ribonucleoprotein granule"/>
    <property type="evidence" value="ECO:0007669"/>
    <property type="project" value="TreeGrafter"/>
</dbReference>
<protein>
    <recommendedName>
        <fullName evidence="4">Tbc2 translation factor, chloroplastic</fullName>
    </recommendedName>
</protein>
<feature type="compositionally biased region" description="Low complexity" evidence="1">
    <location>
        <begin position="13"/>
        <end position="29"/>
    </location>
</feature>
<feature type="region of interest" description="Disordered" evidence="1">
    <location>
        <begin position="821"/>
        <end position="843"/>
    </location>
</feature>
<evidence type="ECO:0000313" key="3">
    <source>
        <dbReference type="Proteomes" id="UP000612055"/>
    </source>
</evidence>
<proteinExistence type="predicted"/>
<evidence type="ECO:0000256" key="1">
    <source>
        <dbReference type="SAM" id="MobiDB-lite"/>
    </source>
</evidence>
<feature type="region of interest" description="Disordered" evidence="1">
    <location>
        <begin position="720"/>
        <end position="748"/>
    </location>
</feature>
<evidence type="ECO:0008006" key="4">
    <source>
        <dbReference type="Google" id="ProtNLM"/>
    </source>
</evidence>
<feature type="compositionally biased region" description="Low complexity" evidence="1">
    <location>
        <begin position="50"/>
        <end position="63"/>
    </location>
</feature>
<dbReference type="PANTHER" id="PTHR21228">
    <property type="entry name" value="FAST LEU-RICH DOMAIN-CONTAINING"/>
    <property type="match status" value="1"/>
</dbReference>
<feature type="compositionally biased region" description="Low complexity" evidence="1">
    <location>
        <begin position="821"/>
        <end position="832"/>
    </location>
</feature>
<dbReference type="GO" id="GO:0005759">
    <property type="term" value="C:mitochondrial matrix"/>
    <property type="evidence" value="ECO:0007669"/>
    <property type="project" value="TreeGrafter"/>
</dbReference>
<dbReference type="GO" id="GO:0000963">
    <property type="term" value="P:mitochondrial RNA processing"/>
    <property type="evidence" value="ECO:0007669"/>
    <property type="project" value="TreeGrafter"/>
</dbReference>
<dbReference type="GO" id="GO:0044528">
    <property type="term" value="P:regulation of mitochondrial mRNA stability"/>
    <property type="evidence" value="ECO:0007669"/>
    <property type="project" value="TreeGrafter"/>
</dbReference>
<dbReference type="GO" id="GO:0003723">
    <property type="term" value="F:RNA binding"/>
    <property type="evidence" value="ECO:0007669"/>
    <property type="project" value="TreeGrafter"/>
</dbReference>
<accession>A0A835Y460</accession>
<feature type="region of interest" description="Disordered" evidence="1">
    <location>
        <begin position="1"/>
        <end position="63"/>
    </location>
</feature>
<organism evidence="2 3">
    <name type="scientific">Edaphochlamys debaryana</name>
    <dbReference type="NCBI Taxonomy" id="47281"/>
    <lineage>
        <taxon>Eukaryota</taxon>
        <taxon>Viridiplantae</taxon>
        <taxon>Chlorophyta</taxon>
        <taxon>core chlorophytes</taxon>
        <taxon>Chlorophyceae</taxon>
        <taxon>CS clade</taxon>
        <taxon>Chlamydomonadales</taxon>
        <taxon>Chlamydomonadales incertae sedis</taxon>
        <taxon>Edaphochlamys</taxon>
    </lineage>
</organism>